<comment type="caution">
    <text evidence="1">The sequence shown here is derived from an EMBL/GenBank/DDBJ whole genome shotgun (WGS) entry which is preliminary data.</text>
</comment>
<organism evidence="1 2">
    <name type="scientific">Sporothrix epigloea</name>
    <dbReference type="NCBI Taxonomy" id="1892477"/>
    <lineage>
        <taxon>Eukaryota</taxon>
        <taxon>Fungi</taxon>
        <taxon>Dikarya</taxon>
        <taxon>Ascomycota</taxon>
        <taxon>Pezizomycotina</taxon>
        <taxon>Sordariomycetes</taxon>
        <taxon>Sordariomycetidae</taxon>
        <taxon>Ophiostomatales</taxon>
        <taxon>Ophiostomataceae</taxon>
        <taxon>Sporothrix</taxon>
    </lineage>
</organism>
<proteinExistence type="predicted"/>
<dbReference type="EMBL" id="CAWUOM010000034">
    <property type="protein sequence ID" value="CAK7267411.1"/>
    <property type="molecule type" value="Genomic_DNA"/>
</dbReference>
<name>A0ABP0DGP3_9PEZI</name>
<dbReference type="Proteomes" id="UP001642501">
    <property type="component" value="Unassembled WGS sequence"/>
</dbReference>
<accession>A0ABP0DGP3</accession>
<gene>
    <name evidence="1" type="ORF">SEPCBS57363_002578</name>
</gene>
<protein>
    <submittedName>
        <fullName evidence="1">Uncharacterized protein</fullName>
    </submittedName>
</protein>
<keyword evidence="2" id="KW-1185">Reference proteome</keyword>
<evidence type="ECO:0000313" key="1">
    <source>
        <dbReference type="EMBL" id="CAK7267411.1"/>
    </source>
</evidence>
<evidence type="ECO:0000313" key="2">
    <source>
        <dbReference type="Proteomes" id="UP001642501"/>
    </source>
</evidence>
<reference evidence="1 2" key="1">
    <citation type="submission" date="2024-01" db="EMBL/GenBank/DDBJ databases">
        <authorList>
            <person name="Allen C."/>
            <person name="Tagirdzhanova G."/>
        </authorList>
    </citation>
    <scope>NUCLEOTIDE SEQUENCE [LARGE SCALE GENOMIC DNA]</scope>
    <source>
        <strain evidence="1 2">CBS 573.63</strain>
    </source>
</reference>
<sequence>MQDWKSQEDLEAYDIKRTFSLESLPVSLSSRSDLSSIKEEVEKLANKLWDYGGHRFTLNAFYQKQLGDISFWYGCCQDLRTEPAKVINPKRDVKHMCRYECQSSLTFRVCLRDQTYEIALKHLHHTAYKDIALTPEAVAFIDGHTSSKPPPEIFRSVTVANVDGAEKATQNQVYYRWRKANEKLR</sequence>